<dbReference type="STRING" id="1844972.A7K91_15760"/>
<keyword evidence="2" id="KW-1133">Transmembrane helix</keyword>
<feature type="coiled-coil region" evidence="1">
    <location>
        <begin position="13"/>
        <end position="40"/>
    </location>
</feature>
<protein>
    <recommendedName>
        <fullName evidence="5">Chemotaxis protein</fullName>
    </recommendedName>
</protein>
<dbReference type="Proteomes" id="UP000092024">
    <property type="component" value="Unassembled WGS sequence"/>
</dbReference>
<evidence type="ECO:0000256" key="1">
    <source>
        <dbReference type="SAM" id="Coils"/>
    </source>
</evidence>
<proteinExistence type="predicted"/>
<organism evidence="3 4">
    <name type="scientific">Paenibacillus oryzae</name>
    <dbReference type="NCBI Taxonomy" id="1844972"/>
    <lineage>
        <taxon>Bacteria</taxon>
        <taxon>Bacillati</taxon>
        <taxon>Bacillota</taxon>
        <taxon>Bacilli</taxon>
        <taxon>Bacillales</taxon>
        <taxon>Paenibacillaceae</taxon>
        <taxon>Paenibacillus</taxon>
    </lineage>
</organism>
<evidence type="ECO:0000256" key="2">
    <source>
        <dbReference type="SAM" id="Phobius"/>
    </source>
</evidence>
<gene>
    <name evidence="3" type="ORF">A7K91_15760</name>
</gene>
<name>A0A1A5YB78_9BACL</name>
<accession>A0A1A5YB78</accession>
<keyword evidence="2" id="KW-0472">Membrane</keyword>
<sequence>MSFLKNLISFGAHGRIERKVEEFEDLKEQYNALYLQMETRREQVNHVLENVIQVKLSAVKSLEKINSIAKNIKSKDREFIYRQLGNQYESVDFKHIDATITAGQTAASATKGLSAGVSTALGAWALASTLGSASTGAAIASLSGAAATNATLAWFGGGALAAGGGGIAAGTAVLGGLVAIPALAVMGVFSHLSANKKINQIEREMNKALEHIDLIEANLLQLQLIEKRSDELTNAIRKAQQVFEHELKQTLLSLNKWKIFSTMIRWVRKTILRRDFYSEKDLQHIAYIGGIASDFAVLIDTPVFDESSERGFM</sequence>
<evidence type="ECO:0000313" key="3">
    <source>
        <dbReference type="EMBL" id="OBR62843.1"/>
    </source>
</evidence>
<dbReference type="SUPFAM" id="SSF58100">
    <property type="entry name" value="Bacterial hemolysins"/>
    <property type="match status" value="1"/>
</dbReference>
<dbReference type="EMBL" id="LYPA01000078">
    <property type="protein sequence ID" value="OBR62843.1"/>
    <property type="molecule type" value="Genomic_DNA"/>
</dbReference>
<evidence type="ECO:0008006" key="5">
    <source>
        <dbReference type="Google" id="ProtNLM"/>
    </source>
</evidence>
<feature type="coiled-coil region" evidence="1">
    <location>
        <begin position="191"/>
        <end position="242"/>
    </location>
</feature>
<dbReference type="RefSeq" id="WP_068686956.1">
    <property type="nucleotide sequence ID" value="NZ_LYPA01000078.1"/>
</dbReference>
<keyword evidence="1" id="KW-0175">Coiled coil</keyword>
<comment type="caution">
    <text evidence="3">The sequence shown here is derived from an EMBL/GenBank/DDBJ whole genome shotgun (WGS) entry which is preliminary data.</text>
</comment>
<dbReference type="AlphaFoldDB" id="A0A1A5YB78"/>
<dbReference type="OrthoDB" id="2449235at2"/>
<feature type="transmembrane region" description="Helical" evidence="2">
    <location>
        <begin position="167"/>
        <end position="189"/>
    </location>
</feature>
<keyword evidence="4" id="KW-1185">Reference proteome</keyword>
<keyword evidence="2" id="KW-0812">Transmembrane</keyword>
<reference evidence="3 4" key="1">
    <citation type="submission" date="2016-05" db="EMBL/GenBank/DDBJ databases">
        <title>Paenibacillus oryzae. sp. nov., isolated from the rice root.</title>
        <authorList>
            <person name="Zhang J."/>
            <person name="Zhang X."/>
        </authorList>
    </citation>
    <scope>NUCLEOTIDE SEQUENCE [LARGE SCALE GENOMIC DNA]</scope>
    <source>
        <strain evidence="3 4">1DrF-4</strain>
    </source>
</reference>
<evidence type="ECO:0000313" key="4">
    <source>
        <dbReference type="Proteomes" id="UP000092024"/>
    </source>
</evidence>